<sequence>MDCDDLVIPLNGLASGKHLFRKKLGKEFFAGFDEDAVLDASVDVEIEVTKSGGSVSVVCRADGEVAVPCDRCLDRVAFPLEFERKFSVSFSGEGSEDDEDSEDAVVLPGHDSDLDMKQYVYDYCMLGLPLRRVHRDGECDMEMIRILEECRERKAEETSPFAVLKGIVRGDDDEI</sequence>
<dbReference type="GO" id="GO:0005829">
    <property type="term" value="C:cytosol"/>
    <property type="evidence" value="ECO:0007669"/>
    <property type="project" value="TreeGrafter"/>
</dbReference>
<evidence type="ECO:0000256" key="2">
    <source>
        <dbReference type="ARBA" id="ARBA00010740"/>
    </source>
</evidence>
<dbReference type="AlphaFoldDB" id="A0A9D9IZQ0"/>
<name>A0A9D9IZQ0_9BACT</name>
<dbReference type="Pfam" id="PF02620">
    <property type="entry name" value="YceD"/>
    <property type="match status" value="1"/>
</dbReference>
<protein>
    <recommendedName>
        <fullName evidence="3">Large ribosomal RNA subunit accumulation protein YceD</fullName>
    </recommendedName>
    <alternativeName>
        <fullName evidence="5">23S rRNA accumulation protein YceD</fullName>
    </alternativeName>
</protein>
<comment type="function">
    <text evidence="1">Plays a role in synthesis, processing and/or stability of 23S rRNA.</text>
</comment>
<evidence type="ECO:0000313" key="6">
    <source>
        <dbReference type="EMBL" id="MBO8481523.1"/>
    </source>
</evidence>
<reference evidence="6" key="2">
    <citation type="journal article" date="2021" name="PeerJ">
        <title>Extensive microbial diversity within the chicken gut microbiome revealed by metagenomics and culture.</title>
        <authorList>
            <person name="Gilroy R."/>
            <person name="Ravi A."/>
            <person name="Getino M."/>
            <person name="Pursley I."/>
            <person name="Horton D.L."/>
            <person name="Alikhan N.F."/>
            <person name="Baker D."/>
            <person name="Gharbi K."/>
            <person name="Hall N."/>
            <person name="Watson M."/>
            <person name="Adriaenssens E.M."/>
            <person name="Foster-Nyarko E."/>
            <person name="Jarju S."/>
            <person name="Secka A."/>
            <person name="Antonio M."/>
            <person name="Oren A."/>
            <person name="Chaudhuri R.R."/>
            <person name="La Ragione R."/>
            <person name="Hildebrand F."/>
            <person name="Pallen M.J."/>
        </authorList>
    </citation>
    <scope>NUCLEOTIDE SEQUENCE</scope>
    <source>
        <strain evidence="6">B3-2255</strain>
    </source>
</reference>
<dbReference type="PANTHER" id="PTHR38099:SF1">
    <property type="entry name" value="LARGE RIBOSOMAL RNA SUBUNIT ACCUMULATION PROTEIN YCED"/>
    <property type="match status" value="1"/>
</dbReference>
<keyword evidence="4" id="KW-0690">Ribosome biogenesis</keyword>
<organism evidence="6 7">
    <name type="scientific">Candidatus Merdivivens faecigallinarum</name>
    <dbReference type="NCBI Taxonomy" id="2840871"/>
    <lineage>
        <taxon>Bacteria</taxon>
        <taxon>Pseudomonadati</taxon>
        <taxon>Bacteroidota</taxon>
        <taxon>Bacteroidia</taxon>
        <taxon>Bacteroidales</taxon>
        <taxon>Muribaculaceae</taxon>
        <taxon>Muribaculaceae incertae sedis</taxon>
        <taxon>Candidatus Merdivivens</taxon>
    </lineage>
</organism>
<evidence type="ECO:0000256" key="4">
    <source>
        <dbReference type="ARBA" id="ARBA00022517"/>
    </source>
</evidence>
<reference evidence="6" key="1">
    <citation type="submission" date="2020-10" db="EMBL/GenBank/DDBJ databases">
        <authorList>
            <person name="Gilroy R."/>
        </authorList>
    </citation>
    <scope>NUCLEOTIDE SEQUENCE</scope>
    <source>
        <strain evidence="6">B3-2255</strain>
    </source>
</reference>
<dbReference type="Proteomes" id="UP000823772">
    <property type="component" value="Unassembled WGS sequence"/>
</dbReference>
<dbReference type="PANTHER" id="PTHR38099">
    <property type="entry name" value="LARGE RIBOSOMAL RNA SUBUNIT ACCUMULATION PROTEIN YCED"/>
    <property type="match status" value="1"/>
</dbReference>
<dbReference type="GO" id="GO:0042254">
    <property type="term" value="P:ribosome biogenesis"/>
    <property type="evidence" value="ECO:0007669"/>
    <property type="project" value="UniProtKB-KW"/>
</dbReference>
<proteinExistence type="inferred from homology"/>
<evidence type="ECO:0000256" key="3">
    <source>
        <dbReference type="ARBA" id="ARBA00015716"/>
    </source>
</evidence>
<evidence type="ECO:0000256" key="5">
    <source>
        <dbReference type="ARBA" id="ARBA00031841"/>
    </source>
</evidence>
<evidence type="ECO:0000256" key="1">
    <source>
        <dbReference type="ARBA" id="ARBA00002868"/>
    </source>
</evidence>
<comment type="similarity">
    <text evidence="2">Belongs to the DUF177 domain family.</text>
</comment>
<accession>A0A9D9IZQ0</accession>
<comment type="caution">
    <text evidence="6">The sequence shown here is derived from an EMBL/GenBank/DDBJ whole genome shotgun (WGS) entry which is preliminary data.</text>
</comment>
<dbReference type="InterPro" id="IPR003772">
    <property type="entry name" value="YceD"/>
</dbReference>
<dbReference type="InterPro" id="IPR039255">
    <property type="entry name" value="YceD_bac"/>
</dbReference>
<evidence type="ECO:0000313" key="7">
    <source>
        <dbReference type="Proteomes" id="UP000823772"/>
    </source>
</evidence>
<gene>
    <name evidence="6" type="ORF">IAC87_03125</name>
</gene>
<dbReference type="EMBL" id="JADILY010000067">
    <property type="protein sequence ID" value="MBO8481523.1"/>
    <property type="molecule type" value="Genomic_DNA"/>
</dbReference>